<reference evidence="1" key="1">
    <citation type="submission" date="2023-04" db="EMBL/GenBank/DDBJ databases">
        <title>Ambrosiozyma monospora NBRC 10751.</title>
        <authorList>
            <person name="Ichikawa N."/>
            <person name="Sato H."/>
            <person name="Tonouchi N."/>
        </authorList>
    </citation>
    <scope>NUCLEOTIDE SEQUENCE</scope>
    <source>
        <strain evidence="1">NBRC 10751</strain>
    </source>
</reference>
<accession>A0ACB5U9G3</accession>
<dbReference type="Proteomes" id="UP001165064">
    <property type="component" value="Unassembled WGS sequence"/>
</dbReference>
<evidence type="ECO:0000313" key="2">
    <source>
        <dbReference type="Proteomes" id="UP001165064"/>
    </source>
</evidence>
<protein>
    <submittedName>
        <fullName evidence="1">Unnamed protein product</fullName>
    </submittedName>
</protein>
<dbReference type="EMBL" id="BSXS01014307">
    <property type="protein sequence ID" value="GMF05266.1"/>
    <property type="molecule type" value="Genomic_DNA"/>
</dbReference>
<name>A0ACB5U9G3_AMBMO</name>
<gene>
    <name evidence="1" type="ORF">Amon02_001227500</name>
</gene>
<sequence>MLHTVYNQQINKYIRVEVIYENYPVIAGTDELSVILRFRYVGPLDVKPKPTQQSPKKTPLNQHEKQQSLGLSLDSGRLSMDSSRKASQDNGGGWFGGRLSRQLSTATRSLFLQQLDAVDEKQQGHNANPNSNGVRNGVDAGGTGAGVNKVKKHEMEVYLGFTQVLGYYTLNDKIIDTSIFEDLQRQTVIGGKLAGINGLTAPLNVRSGPGGGNVGGGLGGVGGLVALMVS</sequence>
<keyword evidence="2" id="KW-1185">Reference proteome</keyword>
<evidence type="ECO:0000313" key="1">
    <source>
        <dbReference type="EMBL" id="GMF05266.1"/>
    </source>
</evidence>
<proteinExistence type="predicted"/>
<comment type="caution">
    <text evidence="1">The sequence shown here is derived from an EMBL/GenBank/DDBJ whole genome shotgun (WGS) entry which is preliminary data.</text>
</comment>
<organism evidence="1 2">
    <name type="scientific">Ambrosiozyma monospora</name>
    <name type="common">Yeast</name>
    <name type="synonym">Endomycopsis monosporus</name>
    <dbReference type="NCBI Taxonomy" id="43982"/>
    <lineage>
        <taxon>Eukaryota</taxon>
        <taxon>Fungi</taxon>
        <taxon>Dikarya</taxon>
        <taxon>Ascomycota</taxon>
        <taxon>Saccharomycotina</taxon>
        <taxon>Pichiomycetes</taxon>
        <taxon>Pichiales</taxon>
        <taxon>Pichiaceae</taxon>
        <taxon>Ambrosiozyma</taxon>
    </lineage>
</organism>